<evidence type="ECO:0000313" key="1">
    <source>
        <dbReference type="EMBL" id="KAJ5241782.1"/>
    </source>
</evidence>
<sequence length="197" mass="22024">MLARYELDHSETEMCQPSSGKVSRFAECHHSVAFLYLIRGVNIVSTTRLEQTEISSPPFPGNDFVNPAEAAGDTRLAAWEFPKKTRLTDTGVYLAIKYLGRGDRNRRHPYDFIHIGHIFRGRVPSGKPVILWAHGLAWIAVWRKSHILCLEKLAHRAGWLLESGLEEKQPSGDADFLAGIVLASTDIFPLEAGAFEV</sequence>
<dbReference type="OrthoDB" id="4471998at2759"/>
<protein>
    <submittedName>
        <fullName evidence="1">Uncharacterized protein</fullName>
    </submittedName>
</protein>
<dbReference type="Proteomes" id="UP001147733">
    <property type="component" value="Unassembled WGS sequence"/>
</dbReference>
<accession>A0A9W9PD17</accession>
<proteinExistence type="predicted"/>
<keyword evidence="2" id="KW-1185">Reference proteome</keyword>
<reference evidence="1" key="1">
    <citation type="submission" date="2022-11" db="EMBL/GenBank/DDBJ databases">
        <authorList>
            <person name="Petersen C."/>
        </authorList>
    </citation>
    <scope>NUCLEOTIDE SEQUENCE</scope>
    <source>
        <strain evidence="1">IBT 23319</strain>
    </source>
</reference>
<comment type="caution">
    <text evidence="1">The sequence shown here is derived from an EMBL/GenBank/DDBJ whole genome shotgun (WGS) entry which is preliminary data.</text>
</comment>
<name>A0A9W9PD17_PENCI</name>
<dbReference type="RefSeq" id="XP_056504786.1">
    <property type="nucleotide sequence ID" value="XM_056639029.1"/>
</dbReference>
<gene>
    <name evidence="1" type="ORF">N7469_000109</name>
</gene>
<dbReference type="EMBL" id="JAPQKT010000001">
    <property type="protein sequence ID" value="KAJ5241782.1"/>
    <property type="molecule type" value="Genomic_DNA"/>
</dbReference>
<dbReference type="AlphaFoldDB" id="A0A9W9PD17"/>
<evidence type="ECO:0000313" key="2">
    <source>
        <dbReference type="Proteomes" id="UP001147733"/>
    </source>
</evidence>
<organism evidence="1 2">
    <name type="scientific">Penicillium citrinum</name>
    <dbReference type="NCBI Taxonomy" id="5077"/>
    <lineage>
        <taxon>Eukaryota</taxon>
        <taxon>Fungi</taxon>
        <taxon>Dikarya</taxon>
        <taxon>Ascomycota</taxon>
        <taxon>Pezizomycotina</taxon>
        <taxon>Eurotiomycetes</taxon>
        <taxon>Eurotiomycetidae</taxon>
        <taxon>Eurotiales</taxon>
        <taxon>Aspergillaceae</taxon>
        <taxon>Penicillium</taxon>
    </lineage>
</organism>
<dbReference type="GeneID" id="81378196"/>
<reference evidence="1" key="2">
    <citation type="journal article" date="2023" name="IMA Fungus">
        <title>Comparative genomic study of the Penicillium genus elucidates a diverse pangenome and 15 lateral gene transfer events.</title>
        <authorList>
            <person name="Petersen C."/>
            <person name="Sorensen T."/>
            <person name="Nielsen M.R."/>
            <person name="Sondergaard T.E."/>
            <person name="Sorensen J.L."/>
            <person name="Fitzpatrick D.A."/>
            <person name="Frisvad J.C."/>
            <person name="Nielsen K.L."/>
        </authorList>
    </citation>
    <scope>NUCLEOTIDE SEQUENCE</scope>
    <source>
        <strain evidence="1">IBT 23319</strain>
    </source>
</reference>